<proteinExistence type="predicted"/>
<evidence type="ECO:0000313" key="1">
    <source>
        <dbReference type="EMBL" id="KAK6636331.1"/>
    </source>
</evidence>
<dbReference type="AlphaFoldDB" id="A0AAN8PV85"/>
<protein>
    <submittedName>
        <fullName evidence="1">Uncharacterized protein</fullName>
    </submittedName>
</protein>
<organism evidence="1 2">
    <name type="scientific">Polyplax serrata</name>
    <name type="common">Common mouse louse</name>
    <dbReference type="NCBI Taxonomy" id="468196"/>
    <lineage>
        <taxon>Eukaryota</taxon>
        <taxon>Metazoa</taxon>
        <taxon>Ecdysozoa</taxon>
        <taxon>Arthropoda</taxon>
        <taxon>Hexapoda</taxon>
        <taxon>Insecta</taxon>
        <taxon>Pterygota</taxon>
        <taxon>Neoptera</taxon>
        <taxon>Paraneoptera</taxon>
        <taxon>Psocodea</taxon>
        <taxon>Troctomorpha</taxon>
        <taxon>Phthiraptera</taxon>
        <taxon>Anoplura</taxon>
        <taxon>Polyplacidae</taxon>
        <taxon>Polyplax</taxon>
    </lineage>
</organism>
<name>A0AAN8PV85_POLSC</name>
<gene>
    <name evidence="1" type="ORF">RUM43_009991</name>
</gene>
<dbReference type="Proteomes" id="UP001372834">
    <property type="component" value="Unassembled WGS sequence"/>
</dbReference>
<dbReference type="EMBL" id="JAWJWE010000004">
    <property type="protein sequence ID" value="KAK6636331.1"/>
    <property type="molecule type" value="Genomic_DNA"/>
</dbReference>
<reference evidence="1 2" key="1">
    <citation type="submission" date="2023-10" db="EMBL/GenBank/DDBJ databases">
        <title>Genomes of two closely related lineages of the louse Polyplax serrata with different host specificities.</title>
        <authorList>
            <person name="Martinu J."/>
            <person name="Tarabai H."/>
            <person name="Stefka J."/>
            <person name="Hypsa V."/>
        </authorList>
    </citation>
    <scope>NUCLEOTIDE SEQUENCE [LARGE SCALE GENOMIC DNA]</scope>
    <source>
        <strain evidence="1">HR10_N</strain>
    </source>
</reference>
<sequence length="86" mass="9730">MTQDLSTVPSAYVEASDEYKNFFKVGLEEAEKKRERSEKGLNFSKFSTVKKKGFALFDPPGENEKAGKKVFRLICPVQNELHSDAL</sequence>
<comment type="caution">
    <text evidence="1">The sequence shown here is derived from an EMBL/GenBank/DDBJ whole genome shotgun (WGS) entry which is preliminary data.</text>
</comment>
<evidence type="ECO:0000313" key="2">
    <source>
        <dbReference type="Proteomes" id="UP001372834"/>
    </source>
</evidence>
<accession>A0AAN8PV85</accession>